<dbReference type="PANTHER" id="PTHR10491">
    <property type="entry name" value="DTDP-4-DEHYDRORHAMNOSE REDUCTASE"/>
    <property type="match status" value="1"/>
</dbReference>
<proteinExistence type="inferred from homology"/>
<comment type="caution">
    <text evidence="8">The sequence shown here is derived from an EMBL/GenBank/DDBJ whole genome shotgun (WGS) entry which is preliminary data.</text>
</comment>
<comment type="function">
    <text evidence="6">Catalyzes the reduction of dTDP-6-deoxy-L-lyxo-4-hexulose to yield dTDP-L-rhamnose.</text>
</comment>
<evidence type="ECO:0000256" key="3">
    <source>
        <dbReference type="ARBA" id="ARBA00012929"/>
    </source>
</evidence>
<evidence type="ECO:0000256" key="6">
    <source>
        <dbReference type="RuleBase" id="RU364082"/>
    </source>
</evidence>
<sequence>MKIVVLGATGMLGNAVVRVMAENAEHDVVGLSRSPGAARFFPEATCATFAAGFDAESDQSLLRLFDCHRPDIVINCVGLVKQLASADQVLDAVPINALLPHRLAQLSRLSGARFVHISTDCVFNGKRGNYAEHDQPDALDLYGTSKRWGEVVDQEDAITLRTSIIGHELTTAHSLLGWFLAQAGPVRGFSRAIFSGLPTAELARVIRDFVLPRPDLHGLYHVSAEPIDKLTLLKLFAAEYGHAVEIVPDDKLVIDRSLDSTRFREATGYAPPGWPDLVTAMRRFG</sequence>
<dbReference type="Gene3D" id="3.40.50.720">
    <property type="entry name" value="NAD(P)-binding Rossmann-like Domain"/>
    <property type="match status" value="1"/>
</dbReference>
<dbReference type="EMBL" id="QFNF01000009">
    <property type="protein sequence ID" value="PZO79007.1"/>
    <property type="molecule type" value="Genomic_DNA"/>
</dbReference>
<evidence type="ECO:0000256" key="2">
    <source>
        <dbReference type="ARBA" id="ARBA00010944"/>
    </source>
</evidence>
<dbReference type="InterPro" id="IPR036291">
    <property type="entry name" value="NAD(P)-bd_dom_sf"/>
</dbReference>
<evidence type="ECO:0000256" key="4">
    <source>
        <dbReference type="ARBA" id="ARBA00017099"/>
    </source>
</evidence>
<dbReference type="InterPro" id="IPR029903">
    <property type="entry name" value="RmlD-like-bd"/>
</dbReference>
<comment type="catalytic activity">
    <reaction evidence="5 6">
        <text>dTDP-beta-L-rhamnose + NADP(+) = dTDP-4-dehydro-beta-L-rhamnose + NADPH + H(+)</text>
        <dbReference type="Rhea" id="RHEA:21796"/>
        <dbReference type="ChEBI" id="CHEBI:15378"/>
        <dbReference type="ChEBI" id="CHEBI:57510"/>
        <dbReference type="ChEBI" id="CHEBI:57783"/>
        <dbReference type="ChEBI" id="CHEBI:58349"/>
        <dbReference type="ChEBI" id="CHEBI:62830"/>
        <dbReference type="EC" id="1.1.1.133"/>
    </reaction>
</comment>
<evidence type="ECO:0000259" key="7">
    <source>
        <dbReference type="Pfam" id="PF04321"/>
    </source>
</evidence>
<comment type="pathway">
    <text evidence="1 6">Carbohydrate biosynthesis; dTDP-L-rhamnose biosynthesis.</text>
</comment>
<dbReference type="InterPro" id="IPR005913">
    <property type="entry name" value="dTDP_dehydrorham_reduct"/>
</dbReference>
<gene>
    <name evidence="8" type="ORF">DI632_05220</name>
</gene>
<protein>
    <recommendedName>
        <fullName evidence="4 6">dTDP-4-dehydrorhamnose reductase</fullName>
        <ecNumber evidence="3 6">1.1.1.133</ecNumber>
    </recommendedName>
</protein>
<reference evidence="8 9" key="1">
    <citation type="submission" date="2017-08" db="EMBL/GenBank/DDBJ databases">
        <title>Infants hospitalized years apart are colonized by the same room-sourced microbial strains.</title>
        <authorList>
            <person name="Brooks B."/>
            <person name="Olm M.R."/>
            <person name="Firek B.A."/>
            <person name="Baker R."/>
            <person name="Thomas B.C."/>
            <person name="Morowitz M.J."/>
            <person name="Banfield J.F."/>
        </authorList>
    </citation>
    <scope>NUCLEOTIDE SEQUENCE [LARGE SCALE GENOMIC DNA]</scope>
    <source>
        <strain evidence="8">S2_018_000_R3_110</strain>
    </source>
</reference>
<evidence type="ECO:0000313" key="9">
    <source>
        <dbReference type="Proteomes" id="UP000248614"/>
    </source>
</evidence>
<dbReference type="Pfam" id="PF04321">
    <property type="entry name" value="RmlD_sub_bind"/>
    <property type="match status" value="1"/>
</dbReference>
<dbReference type="UniPathway" id="UPA00124"/>
<dbReference type="GO" id="GO:0019305">
    <property type="term" value="P:dTDP-rhamnose biosynthetic process"/>
    <property type="evidence" value="ECO:0007669"/>
    <property type="project" value="UniProtKB-UniPathway"/>
</dbReference>
<dbReference type="EC" id="1.1.1.133" evidence="3 6"/>
<evidence type="ECO:0000313" key="8">
    <source>
        <dbReference type="EMBL" id="PZO79007.1"/>
    </source>
</evidence>
<dbReference type="SUPFAM" id="SSF51735">
    <property type="entry name" value="NAD(P)-binding Rossmann-fold domains"/>
    <property type="match status" value="1"/>
</dbReference>
<feature type="domain" description="RmlD-like substrate binding" evidence="7">
    <location>
        <begin position="1"/>
        <end position="224"/>
    </location>
</feature>
<dbReference type="GO" id="GO:0005829">
    <property type="term" value="C:cytosol"/>
    <property type="evidence" value="ECO:0007669"/>
    <property type="project" value="TreeGrafter"/>
</dbReference>
<dbReference type="AlphaFoldDB" id="A0A2W4ZC70"/>
<organism evidence="8 9">
    <name type="scientific">Sphingomonas hengshuiensis</name>
    <dbReference type="NCBI Taxonomy" id="1609977"/>
    <lineage>
        <taxon>Bacteria</taxon>
        <taxon>Pseudomonadati</taxon>
        <taxon>Pseudomonadota</taxon>
        <taxon>Alphaproteobacteria</taxon>
        <taxon>Sphingomonadales</taxon>
        <taxon>Sphingomonadaceae</taxon>
        <taxon>Sphingomonas</taxon>
    </lineage>
</organism>
<dbReference type="CDD" id="cd05254">
    <property type="entry name" value="dTDP_HR_like_SDR_e"/>
    <property type="match status" value="1"/>
</dbReference>
<accession>A0A2W4ZC70</accession>
<name>A0A2W4ZC70_9SPHN</name>
<keyword evidence="6" id="KW-0521">NADP</keyword>
<dbReference type="GO" id="GO:0008831">
    <property type="term" value="F:dTDP-4-dehydrorhamnose reductase activity"/>
    <property type="evidence" value="ECO:0007669"/>
    <property type="project" value="UniProtKB-EC"/>
</dbReference>
<comment type="cofactor">
    <cofactor evidence="6">
        <name>Mg(2+)</name>
        <dbReference type="ChEBI" id="CHEBI:18420"/>
    </cofactor>
    <text evidence="6">Binds 1 Mg(2+) ion per monomer.</text>
</comment>
<keyword evidence="6" id="KW-0560">Oxidoreductase</keyword>
<evidence type="ECO:0000256" key="1">
    <source>
        <dbReference type="ARBA" id="ARBA00004781"/>
    </source>
</evidence>
<evidence type="ECO:0000256" key="5">
    <source>
        <dbReference type="ARBA" id="ARBA00048200"/>
    </source>
</evidence>
<comment type="similarity">
    <text evidence="2 6">Belongs to the dTDP-4-dehydrorhamnose reductase family.</text>
</comment>
<dbReference type="PANTHER" id="PTHR10491:SF4">
    <property type="entry name" value="METHIONINE ADENOSYLTRANSFERASE 2 SUBUNIT BETA"/>
    <property type="match status" value="1"/>
</dbReference>
<dbReference type="Proteomes" id="UP000248614">
    <property type="component" value="Unassembled WGS sequence"/>
</dbReference>